<sequence length="42" mass="5013">MATAGNNENINVYKYFFDLEPEIREIESQLRVMENDIKGYKE</sequence>
<gene>
    <name evidence="1" type="ORF">UZ20_WS6002000503</name>
</gene>
<dbReference type="EMBL" id="JYPD01000017">
    <property type="protein sequence ID" value="KXK09454.1"/>
    <property type="molecule type" value="Genomic_DNA"/>
</dbReference>
<dbReference type="AlphaFoldDB" id="A0A136KJ67"/>
<dbReference type="Proteomes" id="UP000070449">
    <property type="component" value="Unassembled WGS sequence"/>
</dbReference>
<proteinExistence type="predicted"/>
<reference evidence="1 2" key="1">
    <citation type="submission" date="2015-02" db="EMBL/GenBank/DDBJ databases">
        <title>Improved understanding of the partial-nitritation anammox process through 23 genomes representing the majority of the microbial community.</title>
        <authorList>
            <person name="Speth D.R."/>
            <person name="In T Zandt M."/>
            <person name="Guerrero Cruz S."/>
            <person name="Jetten M.S."/>
            <person name="Dutilh B.E."/>
        </authorList>
    </citation>
    <scope>NUCLEOTIDE SEQUENCE [LARGE SCALE GENOMIC DNA]</scope>
    <source>
        <strain evidence="1">OLB21</strain>
    </source>
</reference>
<evidence type="ECO:0000313" key="1">
    <source>
        <dbReference type="EMBL" id="KXK09454.1"/>
    </source>
</evidence>
<comment type="caution">
    <text evidence="1">The sequence shown here is derived from an EMBL/GenBank/DDBJ whole genome shotgun (WGS) entry which is preliminary data.</text>
</comment>
<protein>
    <submittedName>
        <fullName evidence="1">Uncharacterized protein</fullName>
    </submittedName>
</protein>
<organism evidence="1 2">
    <name type="scientific">candidate division WS6 bacterium OLB21</name>
    <dbReference type="NCBI Taxonomy" id="1617427"/>
    <lineage>
        <taxon>Bacteria</taxon>
        <taxon>Candidatus Dojkabacteria</taxon>
    </lineage>
</organism>
<evidence type="ECO:0000313" key="2">
    <source>
        <dbReference type="Proteomes" id="UP000070449"/>
    </source>
</evidence>
<accession>A0A136KJ67</accession>
<name>A0A136KJ67_9BACT</name>